<sequence length="201" mass="22231">MASDANIEKALRGLMGDEPLLTIMASVLEGCRRQQGLTFEEAAGIAGDMAPEVLLLAWDWRLLLPRRSRQCAEWDDRVMRFEADEYYEMPNIVRFLLDIAARNGLWDPASAVDAMYAHMGEPEHEKMPALVREIFKSAVHFQTNGAAIGVACVKTGLGKRTGAMIAILKGGGLISPRLLGTAPMEKVRSPVYEVHPAIRWP</sequence>
<evidence type="ECO:0000313" key="2">
    <source>
        <dbReference type="Proteomes" id="UP000298602"/>
    </source>
</evidence>
<dbReference type="KEGG" id="dax:FDQ92_14780"/>
<accession>A0A4P8L9I4</accession>
<dbReference type="EMBL" id="CP040098">
    <property type="protein sequence ID" value="QCQ23322.1"/>
    <property type="molecule type" value="Genomic_DNA"/>
</dbReference>
<dbReference type="RefSeq" id="WP_137425601.1">
    <property type="nucleotide sequence ID" value="NZ_CP040098.1"/>
</dbReference>
<protein>
    <submittedName>
        <fullName evidence="1">Uncharacterized protein</fullName>
    </submittedName>
</protein>
<proteinExistence type="predicted"/>
<name>A0A4P8L9I4_9BACT</name>
<reference evidence="1 2" key="1">
    <citation type="submission" date="2019-05" db="EMBL/GenBank/DDBJ databases">
        <title>The Complete Genome Sequence of the n-alkane-degrading Desulfoglaeba alkanexedens ALDC reveals multiple alkylsuccinate synthase gene clusters.</title>
        <authorList>
            <person name="Callaghan A.V."/>
            <person name="Davidova I.A."/>
            <person name="Duncan K.E."/>
            <person name="Morris B."/>
            <person name="McInerney M.J."/>
        </authorList>
    </citation>
    <scope>NUCLEOTIDE SEQUENCE [LARGE SCALE GENOMIC DNA]</scope>
    <source>
        <strain evidence="1 2">ALDC</strain>
    </source>
</reference>
<dbReference type="AlphaFoldDB" id="A0A4P8L9I4"/>
<dbReference type="Proteomes" id="UP000298602">
    <property type="component" value="Chromosome"/>
</dbReference>
<keyword evidence="2" id="KW-1185">Reference proteome</keyword>
<organism evidence="1 2">
    <name type="scientific">Desulfoglaeba alkanexedens ALDC</name>
    <dbReference type="NCBI Taxonomy" id="980445"/>
    <lineage>
        <taxon>Bacteria</taxon>
        <taxon>Pseudomonadati</taxon>
        <taxon>Thermodesulfobacteriota</taxon>
        <taxon>Syntrophobacteria</taxon>
        <taxon>Syntrophobacterales</taxon>
        <taxon>Syntrophobacteraceae</taxon>
        <taxon>Desulfoglaeba</taxon>
    </lineage>
</organism>
<gene>
    <name evidence="1" type="ORF">FDQ92_14780</name>
</gene>
<reference evidence="1 2" key="2">
    <citation type="submission" date="2019-05" db="EMBL/GenBank/DDBJ databases">
        <authorList>
            <person name="Suflita J.M."/>
            <person name="Marks C.R."/>
        </authorList>
    </citation>
    <scope>NUCLEOTIDE SEQUENCE [LARGE SCALE GENOMIC DNA]</scope>
    <source>
        <strain evidence="1 2">ALDC</strain>
    </source>
</reference>
<evidence type="ECO:0000313" key="1">
    <source>
        <dbReference type="EMBL" id="QCQ23322.1"/>
    </source>
</evidence>